<evidence type="ECO:0008006" key="8">
    <source>
        <dbReference type="Google" id="ProtNLM"/>
    </source>
</evidence>
<accession>A0A7J9BR29</accession>
<protein>
    <recommendedName>
        <fullName evidence="8">Mediator of RNA polymerase II transcription subunit 23</fullName>
    </recommendedName>
</protein>
<dbReference type="InterPro" id="IPR021629">
    <property type="entry name" value="Mediator_Med23"/>
</dbReference>
<dbReference type="AlphaFoldDB" id="A0A7J9BR29"/>
<comment type="caution">
    <text evidence="6">The sequence shown here is derived from an EMBL/GenBank/DDBJ whole genome shotgun (WGS) entry which is preliminary data.</text>
</comment>
<evidence type="ECO:0000256" key="2">
    <source>
        <dbReference type="ARBA" id="ARBA00010222"/>
    </source>
</evidence>
<evidence type="ECO:0000256" key="1">
    <source>
        <dbReference type="ARBA" id="ARBA00004123"/>
    </source>
</evidence>
<reference evidence="6 7" key="1">
    <citation type="journal article" date="2019" name="Genome Biol. Evol.">
        <title>Insights into the evolution of the New World diploid cottons (Gossypium, subgenus Houzingenia) based on genome sequencing.</title>
        <authorList>
            <person name="Grover C.E."/>
            <person name="Arick M.A. 2nd"/>
            <person name="Thrash A."/>
            <person name="Conover J.L."/>
            <person name="Sanders W.S."/>
            <person name="Peterson D.G."/>
            <person name="Frelichowski J.E."/>
            <person name="Scheffler J.A."/>
            <person name="Scheffler B.E."/>
            <person name="Wendel J.F."/>
        </authorList>
    </citation>
    <scope>NUCLEOTIDE SEQUENCE [LARGE SCALE GENOMIC DNA]</scope>
    <source>
        <strain evidence="6">5</strain>
        <tissue evidence="6">Leaf</tissue>
    </source>
</reference>
<comment type="similarity">
    <text evidence="2">Belongs to the Mediator complex subunit 23 family.</text>
</comment>
<dbReference type="EMBL" id="JABEZY010000005">
    <property type="protein sequence ID" value="MBA0738626.1"/>
    <property type="molecule type" value="Genomic_DNA"/>
</dbReference>
<keyword evidence="3" id="KW-0805">Transcription regulation</keyword>
<dbReference type="PANTHER" id="PTHR12691">
    <property type="entry name" value="MEDIATOR OF RNA POLYMERASE II TRANSCRIPTION SUBUNIT 23"/>
    <property type="match status" value="1"/>
</dbReference>
<dbReference type="GO" id="GO:0005667">
    <property type="term" value="C:transcription regulator complex"/>
    <property type="evidence" value="ECO:0007669"/>
    <property type="project" value="TreeGrafter"/>
</dbReference>
<dbReference type="GO" id="GO:0010628">
    <property type="term" value="P:positive regulation of gene expression"/>
    <property type="evidence" value="ECO:0007669"/>
    <property type="project" value="TreeGrafter"/>
</dbReference>
<sequence length="309" mass="35471">MDWERALRCIRHAIRSTPSPDWWKRVLVVAPFYRGSVPTPGAVFTCDMICEATIDRIEWLVFSDIFFFLMKSGCIDFVDFIDKLGSRLSASDHHILNTNHVTWLLAQIIRVEHVMTALNTDSRKVETTRKILSFHREDRSSDPNNPQSILLDFISRERMMDYMSMDDKSIGMFWVVSYTMAQPACETVMNWLSSGGVTELLPGANVQPNERFMVMREVSPLPISLLSGFSMNLYLKLVFQMEESLFAGQVVPSIAMVETYTRLLLIAPHSLFRSHFSHLAQRNASLLSKPAVTLLVLEIVNYRLLPLYR</sequence>
<dbReference type="GO" id="GO:0006357">
    <property type="term" value="P:regulation of transcription by RNA polymerase II"/>
    <property type="evidence" value="ECO:0007669"/>
    <property type="project" value="TreeGrafter"/>
</dbReference>
<proteinExistence type="inferred from homology"/>
<dbReference type="GO" id="GO:0016592">
    <property type="term" value="C:mediator complex"/>
    <property type="evidence" value="ECO:0007669"/>
    <property type="project" value="TreeGrafter"/>
</dbReference>
<dbReference type="Proteomes" id="UP000593579">
    <property type="component" value="Unassembled WGS sequence"/>
</dbReference>
<gene>
    <name evidence="6" type="ORF">Gogos_011958</name>
</gene>
<evidence type="ECO:0000313" key="7">
    <source>
        <dbReference type="Proteomes" id="UP000593579"/>
    </source>
</evidence>
<organism evidence="6 7">
    <name type="scientific">Gossypium gossypioides</name>
    <name type="common">Mexican cotton</name>
    <name type="synonym">Selera gossypioides</name>
    <dbReference type="NCBI Taxonomy" id="34282"/>
    <lineage>
        <taxon>Eukaryota</taxon>
        <taxon>Viridiplantae</taxon>
        <taxon>Streptophyta</taxon>
        <taxon>Embryophyta</taxon>
        <taxon>Tracheophyta</taxon>
        <taxon>Spermatophyta</taxon>
        <taxon>Magnoliopsida</taxon>
        <taxon>eudicotyledons</taxon>
        <taxon>Gunneridae</taxon>
        <taxon>Pentapetalae</taxon>
        <taxon>rosids</taxon>
        <taxon>malvids</taxon>
        <taxon>Malvales</taxon>
        <taxon>Malvaceae</taxon>
        <taxon>Malvoideae</taxon>
        <taxon>Gossypium</taxon>
    </lineage>
</organism>
<evidence type="ECO:0000256" key="4">
    <source>
        <dbReference type="ARBA" id="ARBA00023163"/>
    </source>
</evidence>
<keyword evidence="4" id="KW-0804">Transcription</keyword>
<evidence type="ECO:0000313" key="6">
    <source>
        <dbReference type="EMBL" id="MBA0738626.1"/>
    </source>
</evidence>
<keyword evidence="7" id="KW-1185">Reference proteome</keyword>
<dbReference type="OrthoDB" id="9982951at2759"/>
<comment type="subcellular location">
    <subcellularLocation>
        <location evidence="1">Nucleus</location>
    </subcellularLocation>
</comment>
<keyword evidence="5" id="KW-0539">Nucleus</keyword>
<evidence type="ECO:0000256" key="5">
    <source>
        <dbReference type="ARBA" id="ARBA00023242"/>
    </source>
</evidence>
<evidence type="ECO:0000256" key="3">
    <source>
        <dbReference type="ARBA" id="ARBA00023015"/>
    </source>
</evidence>
<name>A0A7J9BR29_GOSGO</name>
<dbReference type="PANTHER" id="PTHR12691:SF10">
    <property type="entry name" value="MEDIATOR OF RNA POLYMERASE II TRANSCRIPTION SUBUNIT 23"/>
    <property type="match status" value="1"/>
</dbReference>